<feature type="region of interest" description="Disordered" evidence="1">
    <location>
        <begin position="18"/>
        <end position="44"/>
    </location>
</feature>
<organism evidence="3 4">
    <name type="scientific">Synechocystis sp. (strain ATCC 27184 / PCC 6803 / Kazusa)</name>
    <dbReference type="NCBI Taxonomy" id="1111708"/>
    <lineage>
        <taxon>Bacteria</taxon>
        <taxon>Bacillati</taxon>
        <taxon>Cyanobacteriota</taxon>
        <taxon>Cyanophyceae</taxon>
        <taxon>Synechococcales</taxon>
        <taxon>Merismopediaceae</taxon>
        <taxon>Synechocystis</taxon>
    </lineage>
</organism>
<reference evidence="3 4" key="1">
    <citation type="journal article" date="2003" name="DNA Res.">
        <title>Structural analysis of four large plasmids harboring in a unicellular cyanobacterium, Synechocystis sp. PCC 6803.</title>
        <authorList>
            <person name="Kaneko T."/>
            <person name="Nakamura Y."/>
            <person name="Sasamoto S."/>
            <person name="Watanabe A."/>
            <person name="Kohara M."/>
            <person name="Matsumoto M."/>
            <person name="Shimpo S."/>
            <person name="Yamada M."/>
            <person name="Tabata S."/>
        </authorList>
    </citation>
    <scope>NUCLEOTIDE SEQUENCE [LARGE SCALE GENOMIC DNA]</scope>
    <source>
        <strain evidence="3">PCC 6803</strain>
        <strain evidence="4">PCC 6803 / Kazusa</strain>
        <plasmid evidence="4">Plasmid pSYSX</plasmid>
        <plasmid evidence="3">pSYSX</plasmid>
    </source>
</reference>
<dbReference type="EMBL" id="AP006585">
    <property type="protein sequence ID" value="BAD02076.1"/>
    <property type="molecule type" value="Genomic_DNA"/>
</dbReference>
<dbReference type="KEGG" id="syn:ssr6019"/>
<dbReference type="EnsemblBacteria" id="BAD02135">
    <property type="protein sequence ID" value="BAD02135"/>
    <property type="gene ID" value="BAD02135"/>
</dbReference>
<dbReference type="Proteomes" id="UP000001425">
    <property type="component" value="Plasmid pSYSX"/>
</dbReference>
<geneLocation type="plasmid" evidence="3 4">
    <name>pSYSX</name>
</geneLocation>
<dbReference type="KEGG" id="syn:ssr6078"/>
<keyword evidence="3" id="KW-0614">Plasmid</keyword>
<dbReference type="InParanoid" id="Q6YRS6"/>
<evidence type="ECO:0000313" key="2">
    <source>
        <dbReference type="EMBL" id="BAD02076.1"/>
    </source>
</evidence>
<gene>
    <name evidence="2" type="ordered locus">ssr6019</name>
    <name evidence="3" type="ordered locus">ssr6078</name>
</gene>
<proteinExistence type="predicted"/>
<evidence type="ECO:0000256" key="1">
    <source>
        <dbReference type="SAM" id="MobiDB-lite"/>
    </source>
</evidence>
<keyword evidence="4" id="KW-1185">Reference proteome</keyword>
<name>Q6YRS6_SYNY3</name>
<dbReference type="AlphaFoldDB" id="Q6YRS6"/>
<dbReference type="EnsemblBacteria" id="BAD02076">
    <property type="protein sequence ID" value="BAD02076"/>
    <property type="gene ID" value="BAD02076"/>
</dbReference>
<accession>Q6YRS6</accession>
<evidence type="ECO:0000313" key="3">
    <source>
        <dbReference type="EMBL" id="BAD02135.1"/>
    </source>
</evidence>
<dbReference type="EMBL" id="AP006585">
    <property type="protein sequence ID" value="BAD02135.1"/>
    <property type="molecule type" value="Genomic_DNA"/>
</dbReference>
<evidence type="ECO:0000313" key="4">
    <source>
        <dbReference type="Proteomes" id="UP000001425"/>
    </source>
</evidence>
<protein>
    <submittedName>
        <fullName evidence="2">Ssr6019 protein</fullName>
    </submittedName>
    <submittedName>
        <fullName evidence="3">Ssr6078 protein</fullName>
    </submittedName>
</protein>
<sequence length="65" mass="7286">MVPGTLWSSSLPFFTASPSPRRTKANYQGLEPLTGGPPSGGEKARRQEAFLIFDDKTRWYGRLEQ</sequence>